<accession>A0AAQ3PES3</accession>
<reference evidence="2 3" key="1">
    <citation type="journal article" date="2023" name="Life. Sci Alliance">
        <title>Evolutionary insights into 3D genome organization and epigenetic landscape of Vigna mungo.</title>
        <authorList>
            <person name="Junaid A."/>
            <person name="Singh B."/>
            <person name="Bhatia S."/>
        </authorList>
    </citation>
    <scope>NUCLEOTIDE SEQUENCE [LARGE SCALE GENOMIC DNA]</scope>
    <source>
        <strain evidence="2">Urdbean</strain>
    </source>
</reference>
<sequence>MRKRKREESKLVPDPMTRLEGKPESFQATVGNDEESGVGGVTNKWGYDSPEERKVPLEQVEAGLTGDLAGAGGDDAEIGAGSDGRVSGGVDLGAGEEGGGVLEVEHLAAELVGVGIDEDELVGEVLGEDGLSDGHSDVTNADDGDLGVLLGGRGRGSIGDGLEEGLS</sequence>
<gene>
    <name evidence="2" type="ORF">V8G54_004926</name>
</gene>
<feature type="compositionally biased region" description="Gly residues" evidence="1">
    <location>
        <begin position="149"/>
        <end position="159"/>
    </location>
</feature>
<evidence type="ECO:0000313" key="2">
    <source>
        <dbReference type="EMBL" id="WVZ26382.1"/>
    </source>
</evidence>
<proteinExistence type="predicted"/>
<name>A0AAQ3PES3_VIGMU</name>
<evidence type="ECO:0000313" key="3">
    <source>
        <dbReference type="Proteomes" id="UP001374535"/>
    </source>
</evidence>
<feature type="region of interest" description="Disordered" evidence="1">
    <location>
        <begin position="1"/>
        <end position="50"/>
    </location>
</feature>
<organism evidence="2 3">
    <name type="scientific">Vigna mungo</name>
    <name type="common">Black gram</name>
    <name type="synonym">Phaseolus mungo</name>
    <dbReference type="NCBI Taxonomy" id="3915"/>
    <lineage>
        <taxon>Eukaryota</taxon>
        <taxon>Viridiplantae</taxon>
        <taxon>Streptophyta</taxon>
        <taxon>Embryophyta</taxon>
        <taxon>Tracheophyta</taxon>
        <taxon>Spermatophyta</taxon>
        <taxon>Magnoliopsida</taxon>
        <taxon>eudicotyledons</taxon>
        <taxon>Gunneridae</taxon>
        <taxon>Pentapetalae</taxon>
        <taxon>rosids</taxon>
        <taxon>fabids</taxon>
        <taxon>Fabales</taxon>
        <taxon>Fabaceae</taxon>
        <taxon>Papilionoideae</taxon>
        <taxon>50 kb inversion clade</taxon>
        <taxon>NPAAA clade</taxon>
        <taxon>indigoferoid/millettioid clade</taxon>
        <taxon>Phaseoleae</taxon>
        <taxon>Vigna</taxon>
    </lineage>
</organism>
<feature type="region of interest" description="Disordered" evidence="1">
    <location>
        <begin position="127"/>
        <end position="167"/>
    </location>
</feature>
<protein>
    <submittedName>
        <fullName evidence="2">Uncharacterized protein</fullName>
    </submittedName>
</protein>
<dbReference type="Proteomes" id="UP001374535">
    <property type="component" value="Chromosome 1"/>
</dbReference>
<dbReference type="EMBL" id="CP144700">
    <property type="protein sequence ID" value="WVZ26382.1"/>
    <property type="molecule type" value="Genomic_DNA"/>
</dbReference>
<evidence type="ECO:0000256" key="1">
    <source>
        <dbReference type="SAM" id="MobiDB-lite"/>
    </source>
</evidence>
<dbReference type="AlphaFoldDB" id="A0AAQ3PES3"/>
<keyword evidence="3" id="KW-1185">Reference proteome</keyword>
<feature type="region of interest" description="Disordered" evidence="1">
    <location>
        <begin position="68"/>
        <end position="92"/>
    </location>
</feature>
<feature type="compositionally biased region" description="Basic and acidic residues" evidence="1">
    <location>
        <begin position="1"/>
        <end position="23"/>
    </location>
</feature>